<evidence type="ECO:0000313" key="2">
    <source>
        <dbReference type="Proteomes" id="UP000325295"/>
    </source>
</evidence>
<proteinExistence type="predicted"/>
<dbReference type="GO" id="GO:0005829">
    <property type="term" value="C:cytosol"/>
    <property type="evidence" value="ECO:0007669"/>
    <property type="project" value="TreeGrafter"/>
</dbReference>
<dbReference type="PANTHER" id="PTHR33221">
    <property type="entry name" value="WINGED HELIX-TURN-HELIX TRANSCRIPTIONAL REGULATOR, RRF2 FAMILY"/>
    <property type="match status" value="1"/>
</dbReference>
<reference evidence="1 2" key="1">
    <citation type="submission" date="2019-09" db="EMBL/GenBank/DDBJ databases">
        <title>Complete Genome Sequence of Lactobacillus nenjiangensis SH-Y15, isolated from sauerkraut.</title>
        <authorList>
            <person name="Yang H."/>
        </authorList>
    </citation>
    <scope>NUCLEOTIDE SEQUENCE [LARGE SCALE GENOMIC DNA]</scope>
    <source>
        <strain evidence="1 2">SH-Y15</strain>
    </source>
</reference>
<sequence>MKLTKKVEQAACILTLLATQEQDIPLSSELIHTRLGGSSSYLKKIMRKLVVGKIVHSIPGTNGGFTVSRLPSQISMYELVTAVEGEIQSYRPTGIIDNVFADIHSYVKDGNKIISQVFDEADEKWVAALKQHSVNELLLNLLHVSQVPKIDWNESISSPEDFRQQLLDNLKIV</sequence>
<protein>
    <submittedName>
        <fullName evidence="1">Rrf2 family transcriptional regulator</fullName>
    </submittedName>
</protein>
<organism evidence="1 2">
    <name type="scientific">Paucilactobacillus nenjiangensis</name>
    <dbReference type="NCBI Taxonomy" id="1296540"/>
    <lineage>
        <taxon>Bacteria</taxon>
        <taxon>Bacillati</taxon>
        <taxon>Bacillota</taxon>
        <taxon>Bacilli</taxon>
        <taxon>Lactobacillales</taxon>
        <taxon>Lactobacillaceae</taxon>
        <taxon>Paucilactobacillus</taxon>
    </lineage>
</organism>
<accession>A0A5P1X3V6</accession>
<dbReference type="InterPro" id="IPR036390">
    <property type="entry name" value="WH_DNA-bd_sf"/>
</dbReference>
<evidence type="ECO:0000313" key="1">
    <source>
        <dbReference type="EMBL" id="QER66988.1"/>
    </source>
</evidence>
<dbReference type="KEGG" id="lnn:F0161_03245"/>
<keyword evidence="2" id="KW-1185">Reference proteome</keyword>
<dbReference type="OrthoDB" id="9808360at2"/>
<dbReference type="GO" id="GO:0003700">
    <property type="term" value="F:DNA-binding transcription factor activity"/>
    <property type="evidence" value="ECO:0007669"/>
    <property type="project" value="TreeGrafter"/>
</dbReference>
<dbReference type="PROSITE" id="PS51197">
    <property type="entry name" value="HTH_RRF2_2"/>
    <property type="match status" value="1"/>
</dbReference>
<dbReference type="AlphaFoldDB" id="A0A5P1X3V6"/>
<gene>
    <name evidence="1" type="ORF">F0161_03245</name>
</gene>
<dbReference type="Pfam" id="PF02082">
    <property type="entry name" value="Rrf2"/>
    <property type="match status" value="1"/>
</dbReference>
<dbReference type="Proteomes" id="UP000325295">
    <property type="component" value="Chromosome"/>
</dbReference>
<dbReference type="EMBL" id="CP043939">
    <property type="protein sequence ID" value="QER66988.1"/>
    <property type="molecule type" value="Genomic_DNA"/>
</dbReference>
<dbReference type="InterPro" id="IPR036388">
    <property type="entry name" value="WH-like_DNA-bd_sf"/>
</dbReference>
<dbReference type="PANTHER" id="PTHR33221:SF9">
    <property type="entry name" value="RRF2 FAMILY PROTEIN"/>
    <property type="match status" value="1"/>
</dbReference>
<dbReference type="RefSeq" id="WP_150203712.1">
    <property type="nucleotide sequence ID" value="NZ_CAUQTN010000066.1"/>
</dbReference>
<dbReference type="InterPro" id="IPR000944">
    <property type="entry name" value="Tscrpt_reg_Rrf2"/>
</dbReference>
<dbReference type="SUPFAM" id="SSF46785">
    <property type="entry name" value="Winged helix' DNA-binding domain"/>
    <property type="match status" value="1"/>
</dbReference>
<dbReference type="NCBIfam" id="TIGR00738">
    <property type="entry name" value="rrf2_super"/>
    <property type="match status" value="1"/>
</dbReference>
<dbReference type="Gene3D" id="1.10.10.10">
    <property type="entry name" value="Winged helix-like DNA-binding domain superfamily/Winged helix DNA-binding domain"/>
    <property type="match status" value="1"/>
</dbReference>
<name>A0A5P1X3V6_9LACO</name>